<evidence type="ECO:0000313" key="3">
    <source>
        <dbReference type="Proteomes" id="UP000825483"/>
    </source>
</evidence>
<feature type="domain" description="YspA cpYpsA-related SLOG" evidence="1">
    <location>
        <begin position="8"/>
        <end position="74"/>
    </location>
</feature>
<dbReference type="Proteomes" id="UP000825483">
    <property type="component" value="Unassembled WGS sequence"/>
</dbReference>
<organism evidence="2 3">
    <name type="scientific">Prevotella lacticifex</name>
    <dbReference type="NCBI Taxonomy" id="2854755"/>
    <lineage>
        <taxon>Bacteria</taxon>
        <taxon>Pseudomonadati</taxon>
        <taxon>Bacteroidota</taxon>
        <taxon>Bacteroidia</taxon>
        <taxon>Bacteroidales</taxon>
        <taxon>Prevotellaceae</taxon>
        <taxon>Prevotella</taxon>
    </lineage>
</organism>
<reference evidence="2" key="1">
    <citation type="journal article" date="2022" name="Int. J. Syst. Evol. Microbiol.">
        <title>Prevotella lacticifex sp. nov., isolated from the rumen of cows.</title>
        <authorList>
            <person name="Shinkai T."/>
            <person name="Ikeyama N."/>
            <person name="Kumagai M."/>
            <person name="Ohmori H."/>
            <person name="Sakamoto M."/>
            <person name="Ohkuma M."/>
            <person name="Mitsumori M."/>
        </authorList>
    </citation>
    <scope>NUCLEOTIDE SEQUENCE</scope>
    <source>
        <strain evidence="2">R5076</strain>
    </source>
</reference>
<comment type="caution">
    <text evidence="2">The sequence shown here is derived from an EMBL/GenBank/DDBJ whole genome shotgun (WGS) entry which is preliminary data.</text>
</comment>
<dbReference type="EMBL" id="BPUB01000001">
    <property type="protein sequence ID" value="GJG57714.1"/>
    <property type="molecule type" value="Genomic_DNA"/>
</dbReference>
<dbReference type="GeneID" id="72468614"/>
<dbReference type="Gene3D" id="3.40.50.450">
    <property type="match status" value="1"/>
</dbReference>
<accession>A0A9R1C821</accession>
<dbReference type="RefSeq" id="WP_223929968.1">
    <property type="nucleotide sequence ID" value="NZ_BPTU01000004.1"/>
</dbReference>
<sequence length="123" mass="13959">MDKEIYGIIIAGGRDFDDYSLLQSKCLPIIERQMVNHDVIIMSGHAKGADMLGERFAEEHGLKLEVYPADWKAHYRSAGFRRNEQMGDIANGLIAFWDGESHGTKHMIEYAKSKGLDVNVVRY</sequence>
<dbReference type="SUPFAM" id="SSF102405">
    <property type="entry name" value="MCP/YpsA-like"/>
    <property type="match status" value="1"/>
</dbReference>
<keyword evidence="3" id="KW-1185">Reference proteome</keyword>
<proteinExistence type="predicted"/>
<name>A0A9R1C821_9BACT</name>
<dbReference type="Pfam" id="PF10686">
    <property type="entry name" value="YAcAr"/>
    <property type="match status" value="1"/>
</dbReference>
<evidence type="ECO:0000259" key="1">
    <source>
        <dbReference type="Pfam" id="PF10686"/>
    </source>
</evidence>
<gene>
    <name evidence="2" type="ORF">PRLR5076_05650</name>
</gene>
<evidence type="ECO:0000313" key="2">
    <source>
        <dbReference type="EMBL" id="GJG57714.1"/>
    </source>
</evidence>
<protein>
    <recommendedName>
        <fullName evidence="1">YspA cpYpsA-related SLOG domain-containing protein</fullName>
    </recommendedName>
</protein>
<dbReference type="InterPro" id="IPR019627">
    <property type="entry name" value="YAcAr"/>
</dbReference>
<dbReference type="AlphaFoldDB" id="A0A9R1C821"/>